<reference evidence="3" key="1">
    <citation type="submission" date="2016-10" db="EMBL/GenBank/DDBJ databases">
        <authorList>
            <person name="Varghese N."/>
            <person name="Submissions S."/>
        </authorList>
    </citation>
    <scope>NUCLEOTIDE SEQUENCE [LARGE SCALE GENOMIC DNA]</scope>
    <source>
        <strain evidence="3">CGMCC 1.1761</strain>
    </source>
</reference>
<gene>
    <name evidence="2" type="ORF">SAMN05660859_0709</name>
</gene>
<dbReference type="InterPro" id="IPR004316">
    <property type="entry name" value="SWEET_rpt"/>
</dbReference>
<dbReference type="STRING" id="177413.SAMN05660859_0709"/>
<dbReference type="Proteomes" id="UP000198889">
    <property type="component" value="Unassembled WGS sequence"/>
</dbReference>
<keyword evidence="1" id="KW-0472">Membrane</keyword>
<evidence type="ECO:0000313" key="2">
    <source>
        <dbReference type="EMBL" id="SCW34527.1"/>
    </source>
</evidence>
<dbReference type="Pfam" id="PF03083">
    <property type="entry name" value="MtN3_slv"/>
    <property type="match status" value="1"/>
</dbReference>
<dbReference type="AlphaFoldDB" id="A0A1G4PQJ3"/>
<keyword evidence="1 2" id="KW-0812">Transmembrane</keyword>
<accession>A0A1G4PQJ3</accession>
<feature type="transmembrane region" description="Helical" evidence="1">
    <location>
        <begin position="6"/>
        <end position="27"/>
    </location>
</feature>
<name>A0A1G4PQJ3_9HYPH</name>
<keyword evidence="3" id="KW-1185">Reference proteome</keyword>
<evidence type="ECO:0000256" key="1">
    <source>
        <dbReference type="SAM" id="Phobius"/>
    </source>
</evidence>
<organism evidence="2 3">
    <name type="scientific">Ancylobacter rudongensis</name>
    <dbReference type="NCBI Taxonomy" id="177413"/>
    <lineage>
        <taxon>Bacteria</taxon>
        <taxon>Pseudomonadati</taxon>
        <taxon>Pseudomonadota</taxon>
        <taxon>Alphaproteobacteria</taxon>
        <taxon>Hyphomicrobiales</taxon>
        <taxon>Xanthobacteraceae</taxon>
        <taxon>Ancylobacter</taxon>
    </lineage>
</organism>
<sequence>MVGSSLSTELIGGVAALLTTLCWLPQALKILRTRETRDLSLLAYLAFAAGVALWLVYGVLIGSIPVIMANAVTLVLLAGILSLKLRYG</sequence>
<dbReference type="NCBIfam" id="NF037968">
    <property type="entry name" value="SemiSWEET_2"/>
    <property type="match status" value="1"/>
</dbReference>
<dbReference type="GO" id="GO:0051119">
    <property type="term" value="F:sugar transmembrane transporter activity"/>
    <property type="evidence" value="ECO:0007669"/>
    <property type="project" value="InterPro"/>
</dbReference>
<keyword evidence="1" id="KW-1133">Transmembrane helix</keyword>
<dbReference type="GO" id="GO:0016020">
    <property type="term" value="C:membrane"/>
    <property type="evidence" value="ECO:0007669"/>
    <property type="project" value="InterPro"/>
</dbReference>
<evidence type="ECO:0000313" key="3">
    <source>
        <dbReference type="Proteomes" id="UP000198889"/>
    </source>
</evidence>
<dbReference type="Gene3D" id="1.20.1280.290">
    <property type="match status" value="1"/>
</dbReference>
<protein>
    <submittedName>
        <fullName evidence="2">MtN3 and saliva related transmembrane protein</fullName>
    </submittedName>
</protein>
<proteinExistence type="predicted"/>
<feature type="transmembrane region" description="Helical" evidence="1">
    <location>
        <begin position="39"/>
        <end position="57"/>
    </location>
</feature>
<feature type="transmembrane region" description="Helical" evidence="1">
    <location>
        <begin position="63"/>
        <end position="83"/>
    </location>
</feature>
<dbReference type="EMBL" id="FMTP01000001">
    <property type="protein sequence ID" value="SCW34527.1"/>
    <property type="molecule type" value="Genomic_DNA"/>
</dbReference>
<dbReference type="InterPro" id="IPR047662">
    <property type="entry name" value="SemiSWEET"/>
</dbReference>